<dbReference type="STRING" id="233100.SAMN05216526_0122"/>
<organism evidence="4 5">
    <name type="scientific">Ectothiorhodosinus mongolicus</name>
    <dbReference type="NCBI Taxonomy" id="233100"/>
    <lineage>
        <taxon>Bacteria</taxon>
        <taxon>Pseudomonadati</taxon>
        <taxon>Pseudomonadota</taxon>
        <taxon>Gammaproteobacteria</taxon>
        <taxon>Chromatiales</taxon>
        <taxon>Ectothiorhodospiraceae</taxon>
        <taxon>Ectothiorhodosinus</taxon>
    </lineage>
</organism>
<proteinExistence type="inferred from homology"/>
<name>A0A1R3VRB7_9GAMM</name>
<evidence type="ECO:0000256" key="1">
    <source>
        <dbReference type="ARBA" id="ARBA00009477"/>
    </source>
</evidence>
<dbReference type="RefSeq" id="WP_234982752.1">
    <property type="nucleotide sequence ID" value="NZ_CP023018.1"/>
</dbReference>
<dbReference type="Gene3D" id="2.40.420.20">
    <property type="match status" value="1"/>
</dbReference>
<dbReference type="GO" id="GO:0015562">
    <property type="term" value="F:efflux transmembrane transporter activity"/>
    <property type="evidence" value="ECO:0007669"/>
    <property type="project" value="TreeGrafter"/>
</dbReference>
<feature type="domain" description="CusB-like beta-barrel" evidence="3">
    <location>
        <begin position="242"/>
        <end position="313"/>
    </location>
</feature>
<dbReference type="NCBIfam" id="TIGR01730">
    <property type="entry name" value="RND_mfp"/>
    <property type="match status" value="1"/>
</dbReference>
<dbReference type="Proteomes" id="UP000223759">
    <property type="component" value="Unassembled WGS sequence"/>
</dbReference>
<evidence type="ECO:0000313" key="5">
    <source>
        <dbReference type="Proteomes" id="UP000223759"/>
    </source>
</evidence>
<dbReference type="PANTHER" id="PTHR30469">
    <property type="entry name" value="MULTIDRUG RESISTANCE PROTEIN MDTA"/>
    <property type="match status" value="1"/>
</dbReference>
<dbReference type="InterPro" id="IPR006143">
    <property type="entry name" value="RND_pump_MFP"/>
</dbReference>
<dbReference type="FunFam" id="2.40.30.170:FF:000010">
    <property type="entry name" value="Efflux RND transporter periplasmic adaptor subunit"/>
    <property type="match status" value="1"/>
</dbReference>
<feature type="coiled-coil region" evidence="2">
    <location>
        <begin position="114"/>
        <end position="179"/>
    </location>
</feature>
<dbReference type="SUPFAM" id="SSF111369">
    <property type="entry name" value="HlyD-like secretion proteins"/>
    <property type="match status" value="1"/>
</dbReference>
<evidence type="ECO:0000259" key="3">
    <source>
        <dbReference type="Pfam" id="PF25954"/>
    </source>
</evidence>
<evidence type="ECO:0000313" key="4">
    <source>
        <dbReference type="EMBL" id="SIT65672.1"/>
    </source>
</evidence>
<dbReference type="Gene3D" id="2.40.50.100">
    <property type="match status" value="1"/>
</dbReference>
<accession>A0A1R3VRB7</accession>
<evidence type="ECO:0000256" key="2">
    <source>
        <dbReference type="SAM" id="Coils"/>
    </source>
</evidence>
<reference evidence="4 5" key="1">
    <citation type="submission" date="2017-01" db="EMBL/GenBank/DDBJ databases">
        <authorList>
            <person name="Mah S.A."/>
            <person name="Swanson W.J."/>
            <person name="Moy G.W."/>
            <person name="Vacquier V.D."/>
        </authorList>
    </citation>
    <scope>NUCLEOTIDE SEQUENCE [LARGE SCALE GENOMIC DNA]</scope>
    <source>
        <strain evidence="4 5">M9</strain>
    </source>
</reference>
<keyword evidence="2" id="KW-0175">Coiled coil</keyword>
<protein>
    <submittedName>
        <fullName evidence="4">RND family efflux transporter, MFP subunit</fullName>
    </submittedName>
</protein>
<dbReference type="InterPro" id="IPR058792">
    <property type="entry name" value="Beta-barrel_RND_2"/>
</dbReference>
<dbReference type="EMBL" id="FTPK01000001">
    <property type="protein sequence ID" value="SIT65672.1"/>
    <property type="molecule type" value="Genomic_DNA"/>
</dbReference>
<dbReference type="AlphaFoldDB" id="A0A1R3VRB7"/>
<dbReference type="Gene3D" id="2.40.30.170">
    <property type="match status" value="1"/>
</dbReference>
<gene>
    <name evidence="4" type="ORF">SAMN05216526_0122</name>
</gene>
<dbReference type="Pfam" id="PF25954">
    <property type="entry name" value="Beta-barrel_RND_2"/>
    <property type="match status" value="1"/>
</dbReference>
<sequence>MQAMTLTENKKKALVLGLGAIGALLVFLWLQSGDEADTAPTRAAASVAVTASDVMVQDITQQLRVSGTLAAAQRVEIPARVAGRLNHLAVDIGDTVRSGDLLAELEDDIYRQEYSQAQAERDVSRANLAEAEAALAQTRRALERTRELRAQGIAAQLELETAETDVAAQEARVQLAASQIAQREAALENARTRLTYTRLIADGDDTEQEWQVADRFVDVGSILQANTPVMALVTQNPLRAQVFVTERDYAFLSSGQSARIVTIAWPDEDFMGRVKRIAPEFREASRQARVEIEVPNDQGRLRPGMFVEVRIATRTVSDAVTVPIDALITRDGRQGVYLLERDDDDDLRARFVAITPGIEEAGRLQVVSPELSGRVVTLGQHLLSDGTRVRVSR</sequence>
<comment type="similarity">
    <text evidence="1">Belongs to the membrane fusion protein (MFP) (TC 8.A.1) family.</text>
</comment>
<keyword evidence="5" id="KW-1185">Reference proteome</keyword>
<dbReference type="GO" id="GO:1990281">
    <property type="term" value="C:efflux pump complex"/>
    <property type="evidence" value="ECO:0007669"/>
    <property type="project" value="TreeGrafter"/>
</dbReference>